<dbReference type="Proteomes" id="UP000324629">
    <property type="component" value="Unassembled WGS sequence"/>
</dbReference>
<reference evidence="2 3" key="1">
    <citation type="journal article" date="2019" name="Gigascience">
        <title>Whole-genome sequence of the oriental lung fluke Paragonimus westermani.</title>
        <authorList>
            <person name="Oey H."/>
            <person name="Zakrzewski M."/>
            <person name="Narain K."/>
            <person name="Devi K.R."/>
            <person name="Agatsuma T."/>
            <person name="Nawaratna S."/>
            <person name="Gobert G.N."/>
            <person name="Jones M.K."/>
            <person name="Ragan M.A."/>
            <person name="McManus D.P."/>
            <person name="Krause L."/>
        </authorList>
    </citation>
    <scope>NUCLEOTIDE SEQUENCE [LARGE SCALE GENOMIC DNA]</scope>
    <source>
        <strain evidence="2 3">IND2009</strain>
    </source>
</reference>
<proteinExistence type="predicted"/>
<dbReference type="InterPro" id="IPR050951">
    <property type="entry name" value="Retrovirus_Pol_polyprotein"/>
</dbReference>
<dbReference type="InterPro" id="IPR036397">
    <property type="entry name" value="RNaseH_sf"/>
</dbReference>
<feature type="domain" description="Integrase catalytic" evidence="1">
    <location>
        <begin position="17"/>
        <end position="131"/>
    </location>
</feature>
<organism evidence="2 3">
    <name type="scientific">Paragonimus westermani</name>
    <dbReference type="NCBI Taxonomy" id="34504"/>
    <lineage>
        <taxon>Eukaryota</taxon>
        <taxon>Metazoa</taxon>
        <taxon>Spiralia</taxon>
        <taxon>Lophotrochozoa</taxon>
        <taxon>Platyhelminthes</taxon>
        <taxon>Trematoda</taxon>
        <taxon>Digenea</taxon>
        <taxon>Plagiorchiida</taxon>
        <taxon>Troglotremata</taxon>
        <taxon>Troglotrematidae</taxon>
        <taxon>Paragonimus</taxon>
    </lineage>
</organism>
<evidence type="ECO:0000313" key="2">
    <source>
        <dbReference type="EMBL" id="KAA3677149.1"/>
    </source>
</evidence>
<dbReference type="Gene3D" id="3.30.420.10">
    <property type="entry name" value="Ribonuclease H-like superfamily/Ribonuclease H"/>
    <property type="match status" value="1"/>
</dbReference>
<gene>
    <name evidence="2" type="ORF">DEA37_0012197</name>
</gene>
<comment type="caution">
    <text evidence="2">The sequence shown here is derived from an EMBL/GenBank/DDBJ whole genome shotgun (WGS) entry which is preliminary data.</text>
</comment>
<accession>A0A5J4NP08</accession>
<name>A0A5J4NP08_9TREM</name>
<dbReference type="SUPFAM" id="SSF53098">
    <property type="entry name" value="Ribonuclease H-like"/>
    <property type="match status" value="1"/>
</dbReference>
<evidence type="ECO:0000313" key="3">
    <source>
        <dbReference type="Proteomes" id="UP000324629"/>
    </source>
</evidence>
<dbReference type="PROSITE" id="PS50994">
    <property type="entry name" value="INTEGRASE"/>
    <property type="match status" value="1"/>
</dbReference>
<sequence length="279" mass="31294">EYRVVSLHSCANASKAPSKRPLETWLLSKAPPSGMHLEFTGTLHGQNFQEFPEWPLVLMLDTITRSTISQPRKMFNRFGYPTTLVDDHGTQSTSSASADFRHQNGTEHIQSPPHHPQSNRQVGHFVNMFKRGPQKHQGERETVGVLETFPVSYQVTTSPRTIDRLQLTEVLIGWKTQLSVDSIQPTVAVPGSKGGTMKADSVNGTVPNGDHLTSARLPWPGFIVTVLPIGPWVEFAEGWERSVLKSKTDRMSRYFMLTSFSPQVSFDNHRAGRMCRRIS</sequence>
<protein>
    <recommendedName>
        <fullName evidence="1">Integrase catalytic domain-containing protein</fullName>
    </recommendedName>
</protein>
<dbReference type="InterPro" id="IPR012337">
    <property type="entry name" value="RNaseH-like_sf"/>
</dbReference>
<dbReference type="GO" id="GO:0015074">
    <property type="term" value="P:DNA integration"/>
    <property type="evidence" value="ECO:0007669"/>
    <property type="project" value="InterPro"/>
</dbReference>
<evidence type="ECO:0000259" key="1">
    <source>
        <dbReference type="PROSITE" id="PS50994"/>
    </source>
</evidence>
<dbReference type="PANTHER" id="PTHR37984">
    <property type="entry name" value="PROTEIN CBG26694"/>
    <property type="match status" value="1"/>
</dbReference>
<dbReference type="GO" id="GO:0003676">
    <property type="term" value="F:nucleic acid binding"/>
    <property type="evidence" value="ECO:0007669"/>
    <property type="project" value="InterPro"/>
</dbReference>
<dbReference type="AlphaFoldDB" id="A0A5J4NP08"/>
<feature type="non-terminal residue" evidence="2">
    <location>
        <position position="1"/>
    </location>
</feature>
<keyword evidence="3" id="KW-1185">Reference proteome</keyword>
<dbReference type="PANTHER" id="PTHR37984:SF5">
    <property type="entry name" value="PROTEIN NYNRIN-LIKE"/>
    <property type="match status" value="1"/>
</dbReference>
<dbReference type="InterPro" id="IPR001584">
    <property type="entry name" value="Integrase_cat-core"/>
</dbReference>
<dbReference type="EMBL" id="QNGE01001640">
    <property type="protein sequence ID" value="KAA3677149.1"/>
    <property type="molecule type" value="Genomic_DNA"/>
</dbReference>